<dbReference type="InterPro" id="IPR039876">
    <property type="entry name" value="HAP28"/>
</dbReference>
<evidence type="ECO:0000313" key="3">
    <source>
        <dbReference type="EMBL" id="CAZ83730.1"/>
    </source>
</evidence>
<dbReference type="AlphaFoldDB" id="D5GGK0"/>
<dbReference type="Pfam" id="PF10252">
    <property type="entry name" value="PP28"/>
    <property type="match status" value="1"/>
</dbReference>
<feature type="region of interest" description="Disordered" evidence="1">
    <location>
        <begin position="1"/>
        <end position="147"/>
    </location>
</feature>
<dbReference type="InParanoid" id="D5GGK0"/>
<dbReference type="HOGENOM" id="CLU_068528_0_0_1"/>
<protein>
    <submittedName>
        <fullName evidence="3">(Perigord truffle) hypothetical protein</fullName>
    </submittedName>
</protein>
<feature type="domain" description="Casein kinase substrate phosphoprotein PP28" evidence="2">
    <location>
        <begin position="143"/>
        <end position="189"/>
    </location>
</feature>
<dbReference type="PANTHER" id="PTHR22055">
    <property type="entry name" value="28 KDA HEAT- AND ACID-STABLE PHOSPHOPROTEIN PDGF-ASSOCIATED PROTEIN"/>
    <property type="match status" value="1"/>
</dbReference>
<evidence type="ECO:0000259" key="2">
    <source>
        <dbReference type="Pfam" id="PF10252"/>
    </source>
</evidence>
<keyword evidence="4" id="KW-1185">Reference proteome</keyword>
<dbReference type="Proteomes" id="UP000006911">
    <property type="component" value="Unassembled WGS sequence"/>
</dbReference>
<dbReference type="KEGG" id="tml:GSTUM_00007531001"/>
<reference evidence="3 4" key="1">
    <citation type="journal article" date="2010" name="Nature">
        <title>Perigord black truffle genome uncovers evolutionary origins and mechanisms of symbiosis.</title>
        <authorList>
            <person name="Martin F."/>
            <person name="Kohler A."/>
            <person name="Murat C."/>
            <person name="Balestrini R."/>
            <person name="Coutinho P.M."/>
            <person name="Jaillon O."/>
            <person name="Montanini B."/>
            <person name="Morin E."/>
            <person name="Noel B."/>
            <person name="Percudani R."/>
            <person name="Porcel B."/>
            <person name="Rubini A."/>
            <person name="Amicucci A."/>
            <person name="Amselem J."/>
            <person name="Anthouard V."/>
            <person name="Arcioni S."/>
            <person name="Artiguenave F."/>
            <person name="Aury J.M."/>
            <person name="Ballario P."/>
            <person name="Bolchi A."/>
            <person name="Brenna A."/>
            <person name="Brun A."/>
            <person name="Buee M."/>
            <person name="Cantarel B."/>
            <person name="Chevalier G."/>
            <person name="Couloux A."/>
            <person name="Da Silva C."/>
            <person name="Denoeud F."/>
            <person name="Duplessis S."/>
            <person name="Ghignone S."/>
            <person name="Hilselberger B."/>
            <person name="Iotti M."/>
            <person name="Marcais B."/>
            <person name="Mello A."/>
            <person name="Miranda M."/>
            <person name="Pacioni G."/>
            <person name="Quesneville H."/>
            <person name="Riccioni C."/>
            <person name="Ruotolo R."/>
            <person name="Splivallo R."/>
            <person name="Stocchi V."/>
            <person name="Tisserant E."/>
            <person name="Viscomi A.R."/>
            <person name="Zambonelli A."/>
            <person name="Zampieri E."/>
            <person name="Henrissat B."/>
            <person name="Lebrun M.H."/>
            <person name="Paolocci F."/>
            <person name="Bonfante P."/>
            <person name="Ottonello S."/>
            <person name="Wincker P."/>
        </authorList>
    </citation>
    <scope>NUCLEOTIDE SEQUENCE [LARGE SCALE GENOMIC DNA]</scope>
    <source>
        <strain evidence="3 4">Mel28</strain>
    </source>
</reference>
<dbReference type="eggNOG" id="ENOG502S9UA">
    <property type="taxonomic scope" value="Eukaryota"/>
</dbReference>
<dbReference type="GeneID" id="9181700"/>
<accession>D5GGK0</accession>
<feature type="compositionally biased region" description="Acidic residues" evidence="1">
    <location>
        <begin position="53"/>
        <end position="71"/>
    </location>
</feature>
<evidence type="ECO:0000256" key="1">
    <source>
        <dbReference type="SAM" id="MobiDB-lite"/>
    </source>
</evidence>
<proteinExistence type="predicted"/>
<feature type="compositionally biased region" description="Low complexity" evidence="1">
    <location>
        <begin position="196"/>
        <end position="206"/>
    </location>
</feature>
<sequence length="206" mass="22259">MAPRGRGGKFGKPTRGGGKHFSRNLAPLDNDDGESIPEGMWGEPRDPKPEIPSSEDEDEEEEEGEEGEGEDADKPELTREERRAAKQARKEAARAKSTGTVGQSSLPSSGDEDEEITTPAVEKARRSVIATANPNAPGSSDGEAAAAKEKFWKLQEAGKTDQARADLARLAVIRKEREEKARQRKAELEERKAAAEAKAAASGRKK</sequence>
<feature type="compositionally biased region" description="Basic and acidic residues" evidence="1">
    <location>
        <begin position="72"/>
        <end position="94"/>
    </location>
</feature>
<dbReference type="EMBL" id="FN430275">
    <property type="protein sequence ID" value="CAZ83730.1"/>
    <property type="molecule type" value="Genomic_DNA"/>
</dbReference>
<feature type="compositionally biased region" description="Polar residues" evidence="1">
    <location>
        <begin position="97"/>
        <end position="108"/>
    </location>
</feature>
<dbReference type="InterPro" id="IPR019380">
    <property type="entry name" value="Casein_kinase_sb_PP28"/>
</dbReference>
<organism evidence="3 4">
    <name type="scientific">Tuber melanosporum (strain Mel28)</name>
    <name type="common">Perigord black truffle</name>
    <dbReference type="NCBI Taxonomy" id="656061"/>
    <lineage>
        <taxon>Eukaryota</taxon>
        <taxon>Fungi</taxon>
        <taxon>Dikarya</taxon>
        <taxon>Ascomycota</taxon>
        <taxon>Pezizomycotina</taxon>
        <taxon>Pezizomycetes</taxon>
        <taxon>Pezizales</taxon>
        <taxon>Tuberaceae</taxon>
        <taxon>Tuber</taxon>
    </lineage>
</organism>
<evidence type="ECO:0000313" key="4">
    <source>
        <dbReference type="Proteomes" id="UP000006911"/>
    </source>
</evidence>
<feature type="region of interest" description="Disordered" evidence="1">
    <location>
        <begin position="177"/>
        <end position="206"/>
    </location>
</feature>
<dbReference type="RefSeq" id="XP_002839539.1">
    <property type="nucleotide sequence ID" value="XM_002839493.1"/>
</dbReference>
<dbReference type="OMA" id="NQMGLWR"/>
<name>D5GGK0_TUBMM</name>
<feature type="compositionally biased region" description="Basic and acidic residues" evidence="1">
    <location>
        <begin position="177"/>
        <end position="195"/>
    </location>
</feature>
<gene>
    <name evidence="3" type="ORF">GSTUM_00007531001</name>
</gene>